<accession>A0A2N0WBD9</accession>
<evidence type="ECO:0000313" key="3">
    <source>
        <dbReference type="Proteomes" id="UP000233553"/>
    </source>
</evidence>
<proteinExistence type="predicted"/>
<dbReference type="InterPro" id="IPR057271">
    <property type="entry name" value="YagK_YfjJ_C"/>
</dbReference>
<sequence length="444" mass="52533">MNQSSYLMSNNQTPALAHEYLTQVPEHFLNQQTEITDTDSSNQPIQITAPLEEQQSLLNSMYEECFNAADDQHSSSLALDYLLDFNTEYNQYEIRSNPEAEKIFSEIELVKQILKHNYVQAYRKIKGTLYHGWYEPIDKKFIELLKQILIQGFDPLEHYDCEHHKIVMQAYNEILKGYFHADFYLHYPNDIIQLRNTDGTITSICYAELINLFIERLYLLTQEKEFKYQQKKRRERSQYQQKVATECVDTILAKHSRIVIARVDFRYGKTQNPELAQVKADLITCLRYLKRTSNLRILGYLWKLEFAEKTGYHYHCFFFLDGRKHSQDIKLAQQIGEVWKRVIGDEGTYYNCNIDAHNGKYKDVGIGTLHRSDKQKYEYLIKAIRYITKRDQFIVHKRIKQDEENEQNLRNDKAYFIRVFGKNIAKDVAIKMGKSLKNTGQKEA</sequence>
<feature type="domain" description="YagK/YfjJ C-terminal" evidence="1">
    <location>
        <begin position="253"/>
        <end position="398"/>
    </location>
</feature>
<dbReference type="RefSeq" id="WP_004699698.1">
    <property type="nucleotide sequence ID" value="NZ_PISJ01000019.1"/>
</dbReference>
<dbReference type="AlphaFoldDB" id="A0A2N0WBD9"/>
<name>A0A2N0WBD9_9GAMM</name>
<dbReference type="Proteomes" id="UP000233553">
    <property type="component" value="Unassembled WGS sequence"/>
</dbReference>
<protein>
    <submittedName>
        <fullName evidence="2">Inovirus Gp2 family protein</fullName>
    </submittedName>
</protein>
<gene>
    <name evidence="2" type="ORF">CW311_16065</name>
</gene>
<organism evidence="2 3">
    <name type="scientific">Acinetobacter proteolyticus</name>
    <dbReference type="NCBI Taxonomy" id="1776741"/>
    <lineage>
        <taxon>Bacteria</taxon>
        <taxon>Pseudomonadati</taxon>
        <taxon>Pseudomonadota</taxon>
        <taxon>Gammaproteobacteria</taxon>
        <taxon>Moraxellales</taxon>
        <taxon>Moraxellaceae</taxon>
        <taxon>Acinetobacter</taxon>
    </lineage>
</organism>
<dbReference type="GeneID" id="45418644"/>
<dbReference type="EMBL" id="PISJ01000019">
    <property type="protein sequence ID" value="PKF31763.1"/>
    <property type="molecule type" value="Genomic_DNA"/>
</dbReference>
<evidence type="ECO:0000313" key="2">
    <source>
        <dbReference type="EMBL" id="PKF31763.1"/>
    </source>
</evidence>
<comment type="caution">
    <text evidence="2">The sequence shown here is derived from an EMBL/GenBank/DDBJ whole genome shotgun (WGS) entry which is preliminary data.</text>
</comment>
<dbReference type="Pfam" id="PF11726">
    <property type="entry name" value="YagK_YfjJ_C"/>
    <property type="match status" value="1"/>
</dbReference>
<reference evidence="2 3" key="1">
    <citation type="submission" date="2017-12" db="EMBL/GenBank/DDBJ databases">
        <title>Draft Genome sequences of multiple microbial strains isolated from spacecraft associated surfaces.</title>
        <authorList>
            <person name="Seuylemezian A."/>
            <person name="Vaishampayan P."/>
            <person name="Venkateswaran K."/>
        </authorList>
    </citation>
    <scope>NUCLEOTIDE SEQUENCE [LARGE SCALE GENOMIC DNA]</scope>
    <source>
        <strain evidence="2 3">2P01AA</strain>
    </source>
</reference>
<evidence type="ECO:0000259" key="1">
    <source>
        <dbReference type="Pfam" id="PF11726"/>
    </source>
</evidence>